<dbReference type="Gene3D" id="3.20.20.70">
    <property type="entry name" value="Aldolase class I"/>
    <property type="match status" value="1"/>
</dbReference>
<dbReference type="AlphaFoldDB" id="A0A7X1NK29"/>
<dbReference type="InterPro" id="IPR009334">
    <property type="entry name" value="DUF993"/>
</dbReference>
<accession>A0A7X1NK29</accession>
<reference evidence="1 2" key="1">
    <citation type="submission" date="2019-10" db="EMBL/GenBank/DDBJ databases">
        <title>Paraburkholderia sp. isolated from nodules of Mimosa pudica from Brazilian Atlantic Forest soils.</title>
        <authorList>
            <person name="Paulitsch F."/>
            <person name="Hungria M."/>
            <person name="Dall'Agnol R."/>
        </authorList>
    </citation>
    <scope>NUCLEOTIDE SEQUENCE [LARGE SCALE GENOMIC DNA]</scope>
    <source>
        <strain evidence="1 2">CNPSo 3157</strain>
    </source>
</reference>
<dbReference type="RefSeq" id="WP_152767651.1">
    <property type="nucleotide sequence ID" value="NZ_WHNP01000091.1"/>
</dbReference>
<proteinExistence type="predicted"/>
<comment type="caution">
    <text evidence="1">The sequence shown here is derived from an EMBL/GenBank/DDBJ whole genome shotgun (WGS) entry which is preliminary data.</text>
</comment>
<sequence length="392" mass="42677">MKINLPTLEGTIQPYAMQQLDDQPPPSTAPTFNRIAYAAAHVVVDSSRAYEPWGDAPCIDWEATLEFRSYLYGLGFKVAEAMDTAQRGMGVGWPTAAELIRRSIAHARDIPGADLACGAGTDHLDSGRTHSLADIINAYAEQFDVIESAGGRPIMMASRALCAAARSADDYQHVYDAVISASRNKVVLHWLGDAFDAQLAGYWGSRDVATAMATVLDIIKRHQNKIEGIKISLLNADYERQLRSQLSEGVVMFTGDDYNYGELIAGDSTGHSHALLGIFDPIAAVASRALTKLATGDLDAYRQLIDPTVALSRALFVAPTQYYKAGVVFLAWLNGHQRHFSLAGGMQSARSVVHYAEVFRKADMAGVLTKPDLARQRMSQFLALNAGIDNRQ</sequence>
<gene>
    <name evidence="1" type="ORF">GCT13_41640</name>
</gene>
<dbReference type="Pfam" id="PF06187">
    <property type="entry name" value="DUF993"/>
    <property type="match status" value="1"/>
</dbReference>
<keyword evidence="2" id="KW-1185">Reference proteome</keyword>
<dbReference type="InterPro" id="IPR013785">
    <property type="entry name" value="Aldolase_TIM"/>
</dbReference>
<evidence type="ECO:0000313" key="1">
    <source>
        <dbReference type="EMBL" id="MPW23106.1"/>
    </source>
</evidence>
<dbReference type="SUPFAM" id="SSF51569">
    <property type="entry name" value="Aldolase"/>
    <property type="match status" value="1"/>
</dbReference>
<dbReference type="EMBL" id="WHNP01000091">
    <property type="protein sequence ID" value="MPW23106.1"/>
    <property type="molecule type" value="Genomic_DNA"/>
</dbReference>
<protein>
    <submittedName>
        <fullName evidence="1">DUF993 family protein</fullName>
    </submittedName>
</protein>
<organism evidence="1 2">
    <name type="scientific">Paraburkholderia franconis</name>
    <dbReference type="NCBI Taxonomy" id="2654983"/>
    <lineage>
        <taxon>Bacteria</taxon>
        <taxon>Pseudomonadati</taxon>
        <taxon>Pseudomonadota</taxon>
        <taxon>Betaproteobacteria</taxon>
        <taxon>Burkholderiales</taxon>
        <taxon>Burkholderiaceae</taxon>
        <taxon>Paraburkholderia</taxon>
    </lineage>
</organism>
<name>A0A7X1NK29_9BURK</name>
<evidence type="ECO:0000313" key="2">
    <source>
        <dbReference type="Proteomes" id="UP000484381"/>
    </source>
</evidence>
<dbReference type="Proteomes" id="UP000484381">
    <property type="component" value="Unassembled WGS sequence"/>
</dbReference>